<evidence type="ECO:0000259" key="29">
    <source>
        <dbReference type="PROSITE" id="PS51859"/>
    </source>
</evidence>
<comment type="cofactor">
    <cofactor evidence="1">
        <name>Mg(2+)</name>
        <dbReference type="ChEBI" id="CHEBI:18420"/>
    </cofactor>
</comment>
<dbReference type="EC" id="2.7.11.1" evidence="5"/>
<reference evidence="31" key="2">
    <citation type="submission" date="2025-08" db="UniProtKB">
        <authorList>
            <consortium name="RefSeq"/>
        </authorList>
    </citation>
    <scope>IDENTIFICATION</scope>
    <source>
        <strain evidence="31">S238N-H82</strain>
        <tissue evidence="31">Testes</tissue>
    </source>
</reference>
<evidence type="ECO:0000256" key="3">
    <source>
        <dbReference type="ARBA" id="ARBA00004245"/>
    </source>
</evidence>
<evidence type="ECO:0000313" key="30">
    <source>
        <dbReference type="Proteomes" id="UP000001554"/>
    </source>
</evidence>
<dbReference type="CDD" id="cd05596">
    <property type="entry name" value="STKc_ROCK"/>
    <property type="match status" value="1"/>
</dbReference>
<dbReference type="GO" id="GO:0031032">
    <property type="term" value="P:actomyosin structure organization"/>
    <property type="evidence" value="ECO:0000318"/>
    <property type="project" value="GO_Central"/>
</dbReference>
<dbReference type="InterPro" id="IPR011993">
    <property type="entry name" value="PH-like_dom_sf"/>
</dbReference>
<name>A0A9J7MH35_BRAFL</name>
<evidence type="ECO:0000256" key="9">
    <source>
        <dbReference type="ARBA" id="ARBA00022553"/>
    </source>
</evidence>
<keyword evidence="20" id="KW-0206">Cytoskeleton</keyword>
<keyword evidence="8" id="KW-0723">Serine/threonine-protein kinase</keyword>
<dbReference type="OrthoDB" id="3638488at2759"/>
<dbReference type="GO" id="GO:0005524">
    <property type="term" value="F:ATP binding"/>
    <property type="evidence" value="ECO:0007669"/>
    <property type="project" value="UniProtKB-UniRule"/>
</dbReference>
<dbReference type="GO" id="GO:0048598">
    <property type="term" value="P:embryonic morphogenesis"/>
    <property type="evidence" value="ECO:0000318"/>
    <property type="project" value="GO_Central"/>
</dbReference>
<evidence type="ECO:0000256" key="21">
    <source>
        <dbReference type="PROSITE-ProRule" id="PRU01206"/>
    </source>
</evidence>
<feature type="coiled-coil region" evidence="23">
    <location>
        <begin position="1048"/>
        <end position="1245"/>
    </location>
</feature>
<dbReference type="GO" id="GO:0072518">
    <property type="term" value="F:Rho-dependent protein serine/threonine kinase activity"/>
    <property type="evidence" value="ECO:0000318"/>
    <property type="project" value="GO_Central"/>
</dbReference>
<feature type="compositionally biased region" description="Acidic residues" evidence="24">
    <location>
        <begin position="1507"/>
        <end position="1528"/>
    </location>
</feature>
<dbReference type="PROSITE" id="PS51859">
    <property type="entry name" value="RHO_BD"/>
    <property type="match status" value="1"/>
</dbReference>
<dbReference type="GO" id="GO:0005886">
    <property type="term" value="C:plasma membrane"/>
    <property type="evidence" value="ECO:0007669"/>
    <property type="project" value="UniProtKB-SubCell"/>
</dbReference>
<dbReference type="CDD" id="cd01242">
    <property type="entry name" value="PH_ROCK"/>
    <property type="match status" value="1"/>
</dbReference>
<evidence type="ECO:0000256" key="4">
    <source>
        <dbReference type="ARBA" id="ARBA00009903"/>
    </source>
</evidence>
<dbReference type="Gene3D" id="1.10.510.10">
    <property type="entry name" value="Transferase(Phosphotransferase) domain 1"/>
    <property type="match status" value="1"/>
</dbReference>
<dbReference type="FunFam" id="2.30.29.30:FF:000308">
    <property type="entry name" value="Rho-associated protein kinase 1"/>
    <property type="match status" value="1"/>
</dbReference>
<feature type="region of interest" description="Disordered" evidence="24">
    <location>
        <begin position="1495"/>
        <end position="1532"/>
    </location>
</feature>
<dbReference type="GO" id="GO:0032956">
    <property type="term" value="P:regulation of actin cytoskeleton organization"/>
    <property type="evidence" value="ECO:0000318"/>
    <property type="project" value="GO_Central"/>
</dbReference>
<evidence type="ECO:0000256" key="17">
    <source>
        <dbReference type="ARBA" id="ARBA00022842"/>
    </source>
</evidence>
<feature type="compositionally biased region" description="Low complexity" evidence="24">
    <location>
        <begin position="1765"/>
        <end position="1776"/>
    </location>
</feature>
<evidence type="ECO:0000256" key="1">
    <source>
        <dbReference type="ARBA" id="ARBA00001946"/>
    </source>
</evidence>
<dbReference type="InterPro" id="IPR001849">
    <property type="entry name" value="PH_domain"/>
</dbReference>
<dbReference type="SMART" id="SM00220">
    <property type="entry name" value="S_TKc"/>
    <property type="match status" value="1"/>
</dbReference>
<dbReference type="PROSITE" id="PS50003">
    <property type="entry name" value="PH_DOMAIN"/>
    <property type="match status" value="1"/>
</dbReference>
<dbReference type="CDD" id="cd22250">
    <property type="entry name" value="ROCK_SBD"/>
    <property type="match status" value="1"/>
</dbReference>
<dbReference type="Pfam" id="PF25346">
    <property type="entry name" value="PH_MRCK"/>
    <property type="match status" value="1"/>
</dbReference>
<keyword evidence="14" id="KW-0418">Kinase</keyword>
<feature type="compositionally biased region" description="Low complexity" evidence="24">
    <location>
        <begin position="441"/>
        <end position="452"/>
    </location>
</feature>
<feature type="domain" description="PH" evidence="25">
    <location>
        <begin position="1529"/>
        <end position="1730"/>
    </location>
</feature>
<keyword evidence="10" id="KW-0808">Transferase</keyword>
<evidence type="ECO:0000256" key="12">
    <source>
        <dbReference type="ARBA" id="ARBA00022741"/>
    </source>
</evidence>
<dbReference type="PROSITE" id="PS00108">
    <property type="entry name" value="PROTEIN_KINASE_ST"/>
    <property type="match status" value="1"/>
</dbReference>
<feature type="binding site" evidence="22">
    <location>
        <position position="103"/>
    </location>
    <ligand>
        <name>ATP</name>
        <dbReference type="ChEBI" id="CHEBI:30616"/>
    </ligand>
</feature>
<feature type="region of interest" description="Disordered" evidence="24">
    <location>
        <begin position="507"/>
        <end position="614"/>
    </location>
</feature>
<dbReference type="Gene3D" id="3.30.60.20">
    <property type="match status" value="1"/>
</dbReference>
<evidence type="ECO:0000256" key="19">
    <source>
        <dbReference type="ARBA" id="ARBA00023136"/>
    </source>
</evidence>
<dbReference type="GO" id="GO:0030866">
    <property type="term" value="P:cortical actin cytoskeleton organization"/>
    <property type="evidence" value="ECO:0000318"/>
    <property type="project" value="GO_Central"/>
</dbReference>
<feature type="domain" description="Protein kinase" evidence="26">
    <location>
        <begin position="74"/>
        <end position="336"/>
    </location>
</feature>
<dbReference type="InterPro" id="IPR050839">
    <property type="entry name" value="Rho-assoc_Ser/Thr_Kinase"/>
</dbReference>
<protein>
    <recommendedName>
        <fullName evidence="5">non-specific serine/threonine protein kinase</fullName>
        <ecNumber evidence="5">2.7.11.1</ecNumber>
    </recommendedName>
</protein>
<dbReference type="RefSeq" id="XP_035667490.1">
    <property type="nucleotide sequence ID" value="XM_035811597.1"/>
</dbReference>
<accession>A0A9J7MH35</accession>
<evidence type="ECO:0000256" key="10">
    <source>
        <dbReference type="ARBA" id="ARBA00022679"/>
    </source>
</evidence>
<dbReference type="InterPro" id="IPR017441">
    <property type="entry name" value="Protein_kinase_ATP_BS"/>
</dbReference>
<dbReference type="Pfam" id="PF00069">
    <property type="entry name" value="Pkinase"/>
    <property type="match status" value="1"/>
</dbReference>
<keyword evidence="11" id="KW-0479">Metal-binding</keyword>
<dbReference type="SUPFAM" id="SSF56112">
    <property type="entry name" value="Protein kinase-like (PK-like)"/>
    <property type="match status" value="1"/>
</dbReference>
<evidence type="ECO:0000256" key="20">
    <source>
        <dbReference type="ARBA" id="ARBA00023212"/>
    </source>
</evidence>
<dbReference type="SUPFAM" id="SSF50729">
    <property type="entry name" value="PH domain-like"/>
    <property type="match status" value="1"/>
</dbReference>
<evidence type="ECO:0000256" key="13">
    <source>
        <dbReference type="ARBA" id="ARBA00022771"/>
    </source>
</evidence>
<feature type="region of interest" description="Disordered" evidence="24">
    <location>
        <begin position="433"/>
        <end position="471"/>
    </location>
</feature>
<evidence type="ECO:0000256" key="15">
    <source>
        <dbReference type="ARBA" id="ARBA00022833"/>
    </source>
</evidence>
<evidence type="ECO:0000259" key="28">
    <source>
        <dbReference type="PROSITE" id="PS51285"/>
    </source>
</evidence>
<dbReference type="GO" id="GO:0005737">
    <property type="term" value="C:cytoplasm"/>
    <property type="evidence" value="ECO:0000318"/>
    <property type="project" value="GO_Central"/>
</dbReference>
<dbReference type="GO" id="GO:0007266">
    <property type="term" value="P:Rho protein signal transduction"/>
    <property type="evidence" value="ECO:0000318"/>
    <property type="project" value="GO_Central"/>
</dbReference>
<keyword evidence="18 21" id="KW-0175">Coiled coil</keyword>
<dbReference type="Gene3D" id="2.30.29.30">
    <property type="entry name" value="Pleckstrin-homology domain (PH domain)/Phosphotyrosine-binding domain (PTB)"/>
    <property type="match status" value="1"/>
</dbReference>
<evidence type="ECO:0000256" key="5">
    <source>
        <dbReference type="ARBA" id="ARBA00012513"/>
    </source>
</evidence>
<feature type="region of interest" description="Disordered" evidence="24">
    <location>
        <begin position="739"/>
        <end position="773"/>
    </location>
</feature>
<evidence type="ECO:0000256" key="24">
    <source>
        <dbReference type="SAM" id="MobiDB-lite"/>
    </source>
</evidence>
<feature type="compositionally biased region" description="Low complexity" evidence="24">
    <location>
        <begin position="1742"/>
        <end position="1755"/>
    </location>
</feature>
<dbReference type="GO" id="GO:0031267">
    <property type="term" value="F:small GTPase binding"/>
    <property type="evidence" value="ECO:0007669"/>
    <property type="project" value="InterPro"/>
</dbReference>
<proteinExistence type="inferred from homology"/>
<dbReference type="PANTHER" id="PTHR22988:SF73">
    <property type="entry name" value="RHO-ASSOCIATED PROTEIN KINASE"/>
    <property type="match status" value="1"/>
</dbReference>
<dbReference type="Pfam" id="PF08912">
    <property type="entry name" value="Rho_Binding"/>
    <property type="match status" value="1"/>
</dbReference>
<dbReference type="InterPro" id="IPR057529">
    <property type="entry name" value="MRCK/ROCK_PH"/>
</dbReference>
<dbReference type="PROSITE" id="PS50081">
    <property type="entry name" value="ZF_DAG_PE_2"/>
    <property type="match status" value="1"/>
</dbReference>
<evidence type="ECO:0000256" key="8">
    <source>
        <dbReference type="ARBA" id="ARBA00022527"/>
    </source>
</evidence>
<dbReference type="PROSITE" id="PS00107">
    <property type="entry name" value="PROTEIN_KINASE_ATP"/>
    <property type="match status" value="1"/>
</dbReference>
<dbReference type="InterPro" id="IPR002219">
    <property type="entry name" value="PKC_DAG/PE"/>
</dbReference>
<dbReference type="GO" id="GO:0005856">
    <property type="term" value="C:cytoskeleton"/>
    <property type="evidence" value="ECO:0000318"/>
    <property type="project" value="GO_Central"/>
</dbReference>
<feature type="coiled-coil region" evidence="23">
    <location>
        <begin position="1276"/>
        <end position="1352"/>
    </location>
</feature>
<dbReference type="OMA" id="MRVQANT"/>
<dbReference type="GO" id="GO:1901888">
    <property type="term" value="P:regulation of cell junction assembly"/>
    <property type="evidence" value="ECO:0000318"/>
    <property type="project" value="GO_Central"/>
</dbReference>
<keyword evidence="17" id="KW-0460">Magnesium</keyword>
<sequence length="1837" mass="210900">MELQLDDRLARLEQRVRDLKCEINIDGLLDGIAALVTDCNFPALRKNKNVDNFLTRYEKWVEFIEENRLKAEDFDMIKVIGRGAFGEVQLVRHKKTQKVYAMKLLSKFEMIKRSESAFFWEERDIMAHANSEWIVQLHYAFQDPKYLYMVMEYMPGGDLVNLMSNYDVPEKWAKFYCAEVVLALHAIHSMGFVHRDVKPDNMLLDARGHLKLADFGTCMKMDDNGMVRSDTAVGTPDYISPEVLKSQGGDGYYGRECDWWSVGVFLYEMLVGDTPFYADSLVGTYGKIMDHKNSLGFPDDVEMSKEAKNLICAFLSDRSVRLGRNGVEEIRRHPFFQNDQWTWETIRDIEAPFIPELESDIDARYFEDPDAVYTCTGEVCYPPGSSWSINAEPRHSTSDSYYDTDEVEDLGINSPPFKSDQDISVYEEECPAFQEGDRSYTRSSKASSSGFSEGFPHRTQASDASSGFPGKRRQGLLRKVFRDLLSPPAPHQPPHSHSCPLVEYMRSEVASPSSDTPDRRNTIGDIPASSGSEDEGSNSSLSLSHGDLSVDEDPDATPVPSPTKVVQPMPFAEVLPGAEDKEKKTEEGEEEGVDGEAVPPVVPELRGDDDTSNFDDIEDDKGEDETFPTPKIFAGNHLPFIGFTFIKDSPCYLYTLSQVFQVGLRPDNRIEEIDGGRMVNQVSSSSSKKNEELVQRIHELEEQLNMEMTAKDEMEHKYRNTSTKLEKLYRELDQEAEGRKRAEALTREMERKTALSNHDLKESQRKAEQEMENRRKLEGMVENLKLRLDEEMRKQNQSSASSQYLTERVSYLERQLEEMNEKSRSEAEVATQLNNKLKKVQKDFDKAVGKADADKHELQEKLRQLESTRVTKEKEVFKLQAQLEEERQSQSQASEMSADVQNRNYMLQEELSNSQQNISRLEQEKRQLQESYNAMEKAKYNVEVELNYKLRQLQTKFEQMTQKYEQEVLDHKATIASFSADKKKILSLEESKTEAMREEVDTIVYTALGSDLEASQDHIPELLAELDMLVCQPDDAGSEQSVLLSQLKQRLERRVSEEKMKLESIQRKLDETERDKSELEKERSMLNFDMEQMRKNLEELQNKLGSKEDEIKTITLQKEQESQKRHLSQTDVKNLQQQISSLKVTEKQLNQELEVLRTQKGRVDKDLDEKRKDLKSNEANMRELQDQLEVEQYFSTLYKTQTKELKEEVEEKVKQCNDLQEELKKEQYEKENLSAQVQLMVAKAESEQLARSIAEERFSDLDKEKTMIVLELKEKEARHKSEVGEKSQQVKELEDQSKQLSASLEQMKAERDDINNRLKKAVEDLNNKDELSQALNEQKAHYEKQLLKEKELKIQAINKLAQIVNSKEYKDMVSGKKNRVSADQLRKKEKEVRKLQQELSMEKEKYDNVVVRLQKDLNELQAQFQEEVQCRTELQMTLDSKDSDIEQLHAKLSIMSSDTASVNSGETDDPEGGFVRSYQYKKHVSYKSYSAKVMVKKPRPEPIQEGSAEESEPQREDDDEEEEDEDEEVNRLEGWLAVPNKQNIKRYGWKKQYVVVSTRKILFYNDENDKVSAAPCLVLDLDKLFHVRPVTQGDVIRADAKDIPRIFQILYAGEGESKKMDETQQEILPLQGGPGVTIHKGHEFVLVHFHKPTTCEVCPKPLWHMFRPPPALECRRCHIKCHKDHLDRHEETVAPCKVNFDIHAAKDLLVLATTPEEQSLWVNRLGKKISKPPIDPREGGIRASMRSVGSSSSFRRTGKAATQNAAKKPGKPSAGPGPRGEGQRVRVVQVHPNGGSTTRVTPRAIPVRVERSRSVPGDTTCMPQKVTFRIHKPPPNP</sequence>
<dbReference type="GeneID" id="118410101"/>
<gene>
    <name evidence="31" type="primary">LOC118410101</name>
</gene>
<evidence type="ECO:0000256" key="7">
    <source>
        <dbReference type="ARBA" id="ARBA00022490"/>
    </source>
</evidence>
<evidence type="ECO:0000256" key="14">
    <source>
        <dbReference type="ARBA" id="ARBA00022777"/>
    </source>
</evidence>
<comment type="similarity">
    <text evidence="4">Belongs to the protein kinase superfamily. AGC Ser/Thr protein kinase family.</text>
</comment>
<keyword evidence="15" id="KW-0862">Zinc</keyword>
<dbReference type="InterPro" id="IPR000961">
    <property type="entry name" value="AGC-kinase_C"/>
</dbReference>
<feature type="domain" description="AGC-kinase C-terminal" evidence="28">
    <location>
        <begin position="339"/>
        <end position="411"/>
    </location>
</feature>
<dbReference type="InterPro" id="IPR008271">
    <property type="entry name" value="Ser/Thr_kinase_AS"/>
</dbReference>
<keyword evidence="16 22" id="KW-0067">ATP-binding</keyword>
<dbReference type="PANTHER" id="PTHR22988">
    <property type="entry name" value="MYOTONIC DYSTROPHY S/T KINASE-RELATED"/>
    <property type="match status" value="1"/>
</dbReference>
<evidence type="ECO:0000259" key="26">
    <source>
        <dbReference type="PROSITE" id="PS50011"/>
    </source>
</evidence>
<dbReference type="SMART" id="SM00109">
    <property type="entry name" value="C1"/>
    <property type="match status" value="1"/>
</dbReference>
<dbReference type="InterPro" id="IPR015008">
    <property type="entry name" value="ROCK_Rho-bd_dom"/>
</dbReference>
<keyword evidence="9" id="KW-0597">Phosphoprotein</keyword>
<evidence type="ECO:0000256" key="16">
    <source>
        <dbReference type="ARBA" id="ARBA00022840"/>
    </source>
</evidence>
<evidence type="ECO:0000256" key="18">
    <source>
        <dbReference type="ARBA" id="ARBA00023054"/>
    </source>
</evidence>
<reference evidence="30" key="1">
    <citation type="journal article" date="2020" name="Nat. Ecol. Evol.">
        <title>Deeply conserved synteny resolves early events in vertebrate evolution.</title>
        <authorList>
            <person name="Simakov O."/>
            <person name="Marletaz F."/>
            <person name="Yue J.X."/>
            <person name="O'Connell B."/>
            <person name="Jenkins J."/>
            <person name="Brandt A."/>
            <person name="Calef R."/>
            <person name="Tung C.H."/>
            <person name="Huang T.K."/>
            <person name="Schmutz J."/>
            <person name="Satoh N."/>
            <person name="Yu J.K."/>
            <person name="Putnam N.H."/>
            <person name="Green R.E."/>
            <person name="Rokhsar D.S."/>
        </authorList>
    </citation>
    <scope>NUCLEOTIDE SEQUENCE [LARGE SCALE GENOMIC DNA]</scope>
    <source>
        <strain evidence="30">S238N-H82</strain>
    </source>
</reference>
<evidence type="ECO:0000259" key="25">
    <source>
        <dbReference type="PROSITE" id="PS50003"/>
    </source>
</evidence>
<evidence type="ECO:0000259" key="27">
    <source>
        <dbReference type="PROSITE" id="PS50081"/>
    </source>
</evidence>
<dbReference type="KEGG" id="bfo:118410101"/>
<feature type="domain" description="RhoBD" evidence="29">
    <location>
        <begin position="1301"/>
        <end position="1369"/>
    </location>
</feature>
<dbReference type="InterPro" id="IPR000719">
    <property type="entry name" value="Prot_kinase_dom"/>
</dbReference>
<evidence type="ECO:0000256" key="6">
    <source>
        <dbReference type="ARBA" id="ARBA00022475"/>
    </source>
</evidence>
<organism evidence="30 31">
    <name type="scientific">Branchiostoma floridae</name>
    <name type="common">Florida lancelet</name>
    <name type="synonym">Amphioxus</name>
    <dbReference type="NCBI Taxonomy" id="7739"/>
    <lineage>
        <taxon>Eukaryota</taxon>
        <taxon>Metazoa</taxon>
        <taxon>Chordata</taxon>
        <taxon>Cephalochordata</taxon>
        <taxon>Leptocardii</taxon>
        <taxon>Amphioxiformes</taxon>
        <taxon>Branchiostomatidae</taxon>
        <taxon>Branchiostoma</taxon>
    </lineage>
</organism>
<feature type="domain" description="Phorbol-ester/DAG-type" evidence="27">
    <location>
        <begin position="1641"/>
        <end position="1696"/>
    </location>
</feature>
<dbReference type="Proteomes" id="UP000001554">
    <property type="component" value="Chromosome 2"/>
</dbReference>
<evidence type="ECO:0000256" key="22">
    <source>
        <dbReference type="PROSITE-ProRule" id="PRU10141"/>
    </source>
</evidence>
<dbReference type="Gene3D" id="1.20.5.730">
    <property type="entry name" value="Single helix bin"/>
    <property type="match status" value="1"/>
</dbReference>
<evidence type="ECO:0000256" key="11">
    <source>
        <dbReference type="ARBA" id="ARBA00022723"/>
    </source>
</evidence>
<keyword evidence="30" id="KW-1185">Reference proteome</keyword>
<dbReference type="FunFam" id="1.10.510.10:FF:000047">
    <property type="entry name" value="Rho-associated protein kinase 1"/>
    <property type="match status" value="1"/>
</dbReference>
<dbReference type="FunFam" id="3.30.200.20:FF:000072">
    <property type="entry name" value="Rho-associated protein kinase 2"/>
    <property type="match status" value="1"/>
</dbReference>
<dbReference type="GO" id="GO:0008270">
    <property type="term" value="F:zinc ion binding"/>
    <property type="evidence" value="ECO:0007669"/>
    <property type="project" value="UniProtKB-KW"/>
</dbReference>
<dbReference type="InterPro" id="IPR046349">
    <property type="entry name" value="C1-like_sf"/>
</dbReference>
<dbReference type="SUPFAM" id="SSF103652">
    <property type="entry name" value="G protein-binding domain"/>
    <property type="match status" value="1"/>
</dbReference>
<evidence type="ECO:0000256" key="2">
    <source>
        <dbReference type="ARBA" id="ARBA00004236"/>
    </source>
</evidence>
<dbReference type="CDD" id="cd20813">
    <property type="entry name" value="C1_ROCK"/>
    <property type="match status" value="1"/>
</dbReference>
<dbReference type="PROSITE" id="PS50011">
    <property type="entry name" value="PROTEIN_KINASE_DOM"/>
    <property type="match status" value="1"/>
</dbReference>
<dbReference type="PROSITE" id="PS51285">
    <property type="entry name" value="AGC_KINASE_CTER"/>
    <property type="match status" value="1"/>
</dbReference>
<evidence type="ECO:0000256" key="23">
    <source>
        <dbReference type="SAM" id="Coils"/>
    </source>
</evidence>
<dbReference type="InterPro" id="IPR011009">
    <property type="entry name" value="Kinase-like_dom_sf"/>
</dbReference>
<feature type="region of interest" description="Disordered" evidence="24">
    <location>
        <begin position="1728"/>
        <end position="1783"/>
    </location>
</feature>
<keyword evidence="7" id="KW-0963">Cytoplasm</keyword>
<keyword evidence="12 22" id="KW-0547">Nucleotide-binding</keyword>
<dbReference type="SMART" id="SM00233">
    <property type="entry name" value="PH"/>
    <property type="match status" value="1"/>
</dbReference>
<feature type="coiled-coil region" evidence="23">
    <location>
        <begin position="1378"/>
        <end position="1423"/>
    </location>
</feature>
<keyword evidence="19" id="KW-0472">Membrane</keyword>
<dbReference type="Gene3D" id="3.30.200.20">
    <property type="entry name" value="Phosphorylase Kinase, domain 1"/>
    <property type="match status" value="2"/>
</dbReference>
<evidence type="ECO:0000313" key="31">
    <source>
        <dbReference type="RefSeq" id="XP_035667490.1"/>
    </source>
</evidence>
<dbReference type="FunFam" id="3.30.60.20:FF:000036">
    <property type="entry name" value="Rho-associated protein kinase 1"/>
    <property type="match status" value="1"/>
</dbReference>
<dbReference type="Gene3D" id="1.20.5.340">
    <property type="match status" value="1"/>
</dbReference>
<dbReference type="SUPFAM" id="SSF57889">
    <property type="entry name" value="Cysteine-rich domain"/>
    <property type="match status" value="1"/>
</dbReference>
<dbReference type="GO" id="GO:0000281">
    <property type="term" value="P:mitotic cytokinesis"/>
    <property type="evidence" value="ECO:0000318"/>
    <property type="project" value="GO_Central"/>
</dbReference>
<feature type="compositionally biased region" description="Low complexity" evidence="24">
    <location>
        <begin position="537"/>
        <end position="547"/>
    </location>
</feature>
<keyword evidence="6" id="KW-1003">Cell membrane</keyword>
<dbReference type="SMART" id="SM00133">
    <property type="entry name" value="S_TK_X"/>
    <property type="match status" value="2"/>
</dbReference>
<comment type="subcellular location">
    <subcellularLocation>
        <location evidence="2">Cell membrane</location>
    </subcellularLocation>
    <subcellularLocation>
        <location evidence="3">Cytoplasm</location>
        <location evidence="3">Cytoskeleton</location>
    </subcellularLocation>
</comment>
<keyword evidence="13" id="KW-0863">Zinc-finger</keyword>